<dbReference type="InterPro" id="IPR002818">
    <property type="entry name" value="DJ-1/PfpI"/>
</dbReference>
<dbReference type="InterPro" id="IPR029062">
    <property type="entry name" value="Class_I_gatase-like"/>
</dbReference>
<dbReference type="Gene3D" id="3.40.50.880">
    <property type="match status" value="1"/>
</dbReference>
<organism evidence="4 5">
    <name type="scientific">Phaeobacter gallaeciensis</name>
    <dbReference type="NCBI Taxonomy" id="60890"/>
    <lineage>
        <taxon>Bacteria</taxon>
        <taxon>Pseudomonadati</taxon>
        <taxon>Pseudomonadota</taxon>
        <taxon>Alphaproteobacteria</taxon>
        <taxon>Rhodobacterales</taxon>
        <taxon>Roseobacteraceae</taxon>
        <taxon>Phaeobacter</taxon>
    </lineage>
</organism>
<dbReference type="AlphaFoldDB" id="A0A1B0ZSR0"/>
<reference evidence="4 5" key="1">
    <citation type="submission" date="2016-04" db="EMBL/GenBank/DDBJ databases">
        <authorList>
            <person name="Evans L.H."/>
            <person name="Alamgir A."/>
            <person name="Owens N."/>
            <person name="Weber N.D."/>
            <person name="Virtaneva K."/>
            <person name="Barbian K."/>
            <person name="Babar A."/>
            <person name="Rosenke K."/>
        </authorList>
    </citation>
    <scope>NUCLEOTIDE SEQUENCE [LARGE SCALE GENOMIC DNA]</scope>
    <source>
        <strain evidence="4 5">JL2886</strain>
    </source>
</reference>
<name>A0A1B0ZSR0_9RHOB</name>
<dbReference type="SUPFAM" id="SSF46689">
    <property type="entry name" value="Homeodomain-like"/>
    <property type="match status" value="1"/>
</dbReference>
<dbReference type="InterPro" id="IPR009057">
    <property type="entry name" value="Homeodomain-like_sf"/>
</dbReference>
<keyword evidence="1" id="KW-0805">Transcription regulation</keyword>
<dbReference type="PATRIC" id="fig|60890.4.peg.2149"/>
<dbReference type="Pfam" id="PF12833">
    <property type="entry name" value="HTH_18"/>
    <property type="match status" value="1"/>
</dbReference>
<dbReference type="EMBL" id="CP015124">
    <property type="protein sequence ID" value="ANP37108.1"/>
    <property type="molecule type" value="Genomic_DNA"/>
</dbReference>
<evidence type="ECO:0000259" key="3">
    <source>
        <dbReference type="PROSITE" id="PS01124"/>
    </source>
</evidence>
<keyword evidence="2" id="KW-0804">Transcription</keyword>
<accession>A0A1B0ZSR0</accession>
<dbReference type="PROSITE" id="PS01124">
    <property type="entry name" value="HTH_ARAC_FAMILY_2"/>
    <property type="match status" value="1"/>
</dbReference>
<dbReference type="CDD" id="cd03136">
    <property type="entry name" value="GATase1_AraC_ArgR_like"/>
    <property type="match status" value="1"/>
</dbReference>
<gene>
    <name evidence="4" type="ORF">JL2886_02217</name>
</gene>
<proteinExistence type="predicted"/>
<dbReference type="PANTHER" id="PTHR43130:SF3">
    <property type="entry name" value="HTH-TYPE TRANSCRIPTIONAL REGULATOR RV1931C"/>
    <property type="match status" value="1"/>
</dbReference>
<evidence type="ECO:0000313" key="5">
    <source>
        <dbReference type="Proteomes" id="UP000092565"/>
    </source>
</evidence>
<dbReference type="SUPFAM" id="SSF52317">
    <property type="entry name" value="Class I glutamine amidotransferase-like"/>
    <property type="match status" value="1"/>
</dbReference>
<dbReference type="InterPro" id="IPR052158">
    <property type="entry name" value="INH-QAR"/>
</dbReference>
<dbReference type="Proteomes" id="UP000092565">
    <property type="component" value="Chromosome"/>
</dbReference>
<dbReference type="Gene3D" id="1.10.10.60">
    <property type="entry name" value="Homeodomain-like"/>
    <property type="match status" value="1"/>
</dbReference>
<evidence type="ECO:0000256" key="2">
    <source>
        <dbReference type="ARBA" id="ARBA00023163"/>
    </source>
</evidence>
<dbReference type="GO" id="GO:0003700">
    <property type="term" value="F:DNA-binding transcription factor activity"/>
    <property type="evidence" value="ECO:0007669"/>
    <property type="project" value="InterPro"/>
</dbReference>
<feature type="domain" description="HTH araC/xylS-type" evidence="3">
    <location>
        <begin position="218"/>
        <end position="316"/>
    </location>
</feature>
<dbReference type="InterPro" id="IPR018060">
    <property type="entry name" value="HTH_AraC"/>
</dbReference>
<dbReference type="PANTHER" id="PTHR43130">
    <property type="entry name" value="ARAC-FAMILY TRANSCRIPTIONAL REGULATOR"/>
    <property type="match status" value="1"/>
</dbReference>
<dbReference type="SMART" id="SM00342">
    <property type="entry name" value="HTH_ARAC"/>
    <property type="match status" value="1"/>
</dbReference>
<protein>
    <submittedName>
        <fullName evidence="4">AraC family transcriptional regulator</fullName>
    </submittedName>
</protein>
<keyword evidence="5" id="KW-1185">Reference proteome</keyword>
<evidence type="ECO:0000313" key="4">
    <source>
        <dbReference type="EMBL" id="ANP37108.1"/>
    </source>
</evidence>
<dbReference type="Pfam" id="PF01965">
    <property type="entry name" value="DJ-1_PfpI"/>
    <property type="match status" value="1"/>
</dbReference>
<sequence length="316" mass="34974">MEKIMQSWVKDRAAPQQVDVLLFDDFSGHCLANTVEPMRAANTLAGRQIYDWRFLTLEGGTAVSSAGMEVNAHGRLAEYGGDMLIAMPSYHYRPLATDKALRGLRAAARRYAVMAGFDAGAWLLASAGLLDGHRATIHWEELQGFTEAFPSVDAQRLRYVRDGDRVTCSGALAAFELMLDLIAERHGQALRLELAALFMSPEATGGQVIPLARSRSLVRAIDLMQANLEMPLPIGEVARRVGRSQKDLEARMKAELGAPPQAVYRRLRLIQARKLVLETTLSVAEISLRCGYEDPSAMTRAFRQEFGSTPRQMRRG</sequence>
<evidence type="ECO:0000256" key="1">
    <source>
        <dbReference type="ARBA" id="ARBA00023015"/>
    </source>
</evidence>
<dbReference type="GO" id="GO:0043565">
    <property type="term" value="F:sequence-specific DNA binding"/>
    <property type="evidence" value="ECO:0007669"/>
    <property type="project" value="InterPro"/>
</dbReference>